<accession>A0A430AGV0</accession>
<dbReference type="CDD" id="cd07516">
    <property type="entry name" value="HAD_Pase"/>
    <property type="match status" value="1"/>
</dbReference>
<dbReference type="Proteomes" id="UP000288669">
    <property type="component" value="Unassembled WGS sequence"/>
</dbReference>
<dbReference type="AlphaFoldDB" id="A0A430AGV0"/>
<dbReference type="InterPro" id="IPR006379">
    <property type="entry name" value="HAD-SF_hydro_IIB"/>
</dbReference>
<dbReference type="PANTHER" id="PTHR10000:SF55">
    <property type="entry name" value="5-AMINO-6-(5-PHOSPHO-D-RIBITYLAMINO)URACIL PHOSPHATASE YCSE"/>
    <property type="match status" value="1"/>
</dbReference>
<dbReference type="SFLD" id="SFLDG01144">
    <property type="entry name" value="C2.B.4:_PGP_Like"/>
    <property type="match status" value="1"/>
</dbReference>
<evidence type="ECO:0000313" key="2">
    <source>
        <dbReference type="Proteomes" id="UP000288669"/>
    </source>
</evidence>
<gene>
    <name evidence="1" type="ORF">CBF30_07855</name>
</gene>
<dbReference type="NCBIfam" id="TIGR00099">
    <property type="entry name" value="Cof-subfamily"/>
    <property type="match status" value="1"/>
</dbReference>
<dbReference type="InterPro" id="IPR023214">
    <property type="entry name" value="HAD_sf"/>
</dbReference>
<dbReference type="Gene3D" id="3.40.50.1000">
    <property type="entry name" value="HAD superfamily/HAD-like"/>
    <property type="match status" value="1"/>
</dbReference>
<comment type="caution">
    <text evidence="1">The sequence shown here is derived from an EMBL/GenBank/DDBJ whole genome shotgun (WGS) entry which is preliminary data.</text>
</comment>
<evidence type="ECO:0000313" key="1">
    <source>
        <dbReference type="EMBL" id="RSU07159.1"/>
    </source>
</evidence>
<dbReference type="Gene3D" id="3.30.1240.10">
    <property type="match status" value="1"/>
</dbReference>
<reference evidence="1 2" key="1">
    <citation type="submission" date="2017-05" db="EMBL/GenBank/DDBJ databases">
        <title>Vagococcus spp. assemblies.</title>
        <authorList>
            <person name="Gulvik C.A."/>
        </authorList>
    </citation>
    <scope>NUCLEOTIDE SEQUENCE [LARGE SCALE GENOMIC DNA]</scope>
    <source>
        <strain evidence="1 2">DSM 24756</strain>
    </source>
</reference>
<keyword evidence="1" id="KW-0378">Hydrolase</keyword>
<dbReference type="GO" id="GO:0000287">
    <property type="term" value="F:magnesium ion binding"/>
    <property type="evidence" value="ECO:0007669"/>
    <property type="project" value="TreeGrafter"/>
</dbReference>
<dbReference type="RefSeq" id="WP_126824769.1">
    <property type="nucleotide sequence ID" value="NZ_JBHLWU010000002.1"/>
</dbReference>
<proteinExistence type="predicted"/>
<dbReference type="EMBL" id="NGJZ01000002">
    <property type="protein sequence ID" value="RSU07159.1"/>
    <property type="molecule type" value="Genomic_DNA"/>
</dbReference>
<dbReference type="OrthoDB" id="9806027at2"/>
<dbReference type="InterPro" id="IPR036412">
    <property type="entry name" value="HAD-like_sf"/>
</dbReference>
<dbReference type="Pfam" id="PF08282">
    <property type="entry name" value="Hydrolase_3"/>
    <property type="match status" value="1"/>
</dbReference>
<dbReference type="SFLD" id="SFLDS00003">
    <property type="entry name" value="Haloacid_Dehalogenase"/>
    <property type="match status" value="1"/>
</dbReference>
<dbReference type="SFLD" id="SFLDG01140">
    <property type="entry name" value="C2.B:_Phosphomannomutase_and_P"/>
    <property type="match status" value="1"/>
</dbReference>
<protein>
    <submittedName>
        <fullName evidence="1">HAD family hydrolase</fullName>
    </submittedName>
</protein>
<sequence>MIGLIASDMDGTLLDEHMSISKENAAAVKRALSMGIHFMVATGRGATEALPALEEVGIKCPMITGNGAQAYDAEGQTLFTFSIEKENVQQIIQILKENQLYFEIATNKGVYSDNQPQRVENAATMIASRTPGLSYKMAVALSAAHLDLLHIIYIKDYLDLLEDPTIEVLKFIVFNEEGQKVLQPIASQISKLDNIFVTSSYPTNIEINHAMAQKGIAVKKMAEKYDIPLDQVMTIGDNFNDISMLQIAGVSFAMANAEPEVKEQAKYLTQTNIENGVGKAIIRAIEESL</sequence>
<dbReference type="NCBIfam" id="TIGR01484">
    <property type="entry name" value="HAD-SF-IIB"/>
    <property type="match status" value="1"/>
</dbReference>
<organism evidence="1 2">
    <name type="scientific">Vagococcus entomophilus</name>
    <dbReference type="NCBI Taxonomy" id="1160095"/>
    <lineage>
        <taxon>Bacteria</taxon>
        <taxon>Bacillati</taxon>
        <taxon>Bacillota</taxon>
        <taxon>Bacilli</taxon>
        <taxon>Lactobacillales</taxon>
        <taxon>Enterococcaceae</taxon>
        <taxon>Vagococcus</taxon>
    </lineage>
</organism>
<keyword evidence="2" id="KW-1185">Reference proteome</keyword>
<dbReference type="InterPro" id="IPR000150">
    <property type="entry name" value="Cof"/>
</dbReference>
<dbReference type="SUPFAM" id="SSF56784">
    <property type="entry name" value="HAD-like"/>
    <property type="match status" value="1"/>
</dbReference>
<dbReference type="PROSITE" id="PS01229">
    <property type="entry name" value="COF_2"/>
    <property type="match status" value="1"/>
</dbReference>
<dbReference type="GO" id="GO:0016791">
    <property type="term" value="F:phosphatase activity"/>
    <property type="evidence" value="ECO:0007669"/>
    <property type="project" value="UniProtKB-ARBA"/>
</dbReference>
<dbReference type="GO" id="GO:0005829">
    <property type="term" value="C:cytosol"/>
    <property type="evidence" value="ECO:0007669"/>
    <property type="project" value="TreeGrafter"/>
</dbReference>
<name>A0A430AGV0_9ENTE</name>
<dbReference type="PANTHER" id="PTHR10000">
    <property type="entry name" value="PHOSPHOSERINE PHOSPHATASE"/>
    <property type="match status" value="1"/>
</dbReference>